<name>A0A811MR54_9POAL</name>
<organism evidence="3 4">
    <name type="scientific">Miscanthus lutarioriparius</name>
    <dbReference type="NCBI Taxonomy" id="422564"/>
    <lineage>
        <taxon>Eukaryota</taxon>
        <taxon>Viridiplantae</taxon>
        <taxon>Streptophyta</taxon>
        <taxon>Embryophyta</taxon>
        <taxon>Tracheophyta</taxon>
        <taxon>Spermatophyta</taxon>
        <taxon>Magnoliopsida</taxon>
        <taxon>Liliopsida</taxon>
        <taxon>Poales</taxon>
        <taxon>Poaceae</taxon>
        <taxon>PACMAD clade</taxon>
        <taxon>Panicoideae</taxon>
        <taxon>Andropogonodae</taxon>
        <taxon>Andropogoneae</taxon>
        <taxon>Saccharinae</taxon>
        <taxon>Miscanthus</taxon>
    </lineage>
</organism>
<feature type="chain" id="PRO_5032376466" description="BURP domain-containing protein" evidence="1">
    <location>
        <begin position="18"/>
        <end position="239"/>
    </location>
</feature>
<dbReference type="Proteomes" id="UP000604825">
    <property type="component" value="Unassembled WGS sequence"/>
</dbReference>
<gene>
    <name evidence="3" type="ORF">NCGR_LOCUS5741</name>
</gene>
<dbReference type="InterPro" id="IPR004873">
    <property type="entry name" value="BURP_dom"/>
</dbReference>
<proteinExistence type="predicted"/>
<feature type="domain" description="BURP" evidence="2">
    <location>
        <begin position="58"/>
        <end position="239"/>
    </location>
</feature>
<protein>
    <recommendedName>
        <fullName evidence="2">BURP domain-containing protein</fullName>
    </recommendedName>
</protein>
<dbReference type="EMBL" id="CAJGYO010000002">
    <property type="protein sequence ID" value="CAD6209536.1"/>
    <property type="molecule type" value="Genomic_DNA"/>
</dbReference>
<keyword evidence="1" id="KW-0732">Signal</keyword>
<dbReference type="SMART" id="SM01045">
    <property type="entry name" value="BURP"/>
    <property type="match status" value="1"/>
</dbReference>
<dbReference type="PROSITE" id="PS51277">
    <property type="entry name" value="BURP"/>
    <property type="match status" value="1"/>
</dbReference>
<accession>A0A811MR54</accession>
<evidence type="ECO:0000256" key="1">
    <source>
        <dbReference type="SAM" id="SignalP"/>
    </source>
</evidence>
<dbReference type="PANTHER" id="PTHR31236">
    <property type="entry name" value="BURP DOMAIN PROTEIN USPL1-LIKE"/>
    <property type="match status" value="1"/>
</dbReference>
<dbReference type="PANTHER" id="PTHR31236:SF7">
    <property type="entry name" value="BURP DOMAIN-CONTAINING PROTEIN 10"/>
    <property type="match status" value="1"/>
</dbReference>
<dbReference type="InterPro" id="IPR044816">
    <property type="entry name" value="BURP"/>
</dbReference>
<dbReference type="Pfam" id="PF03181">
    <property type="entry name" value="BURP"/>
    <property type="match status" value="1"/>
</dbReference>
<evidence type="ECO:0000313" key="3">
    <source>
        <dbReference type="EMBL" id="CAD6209536.1"/>
    </source>
</evidence>
<sequence>MGILLFLLSLLVTMARGGPYAALAMEMKGTMVPYYASTSELNAYWQSVFPKAPIPSPILDRFSAPSGSMINLYIGRANNARPLRRDIADLVPMSTKNFTAIIAMFAPVSFSMARDMWSTLNSCEHPREVAGEQKACATSIESMHEFAASVLGTRDLHGISSPSRMYKMVVVRVAHGGGEASVVTCHSMSFPFAVFYCHAVNPTRIYEVTMQIEENNNVTVDVAENGASVGSVPPRHIGV</sequence>
<dbReference type="OrthoDB" id="654134at2759"/>
<reference evidence="3" key="1">
    <citation type="submission" date="2020-10" db="EMBL/GenBank/DDBJ databases">
        <authorList>
            <person name="Han B."/>
            <person name="Lu T."/>
            <person name="Zhao Q."/>
            <person name="Huang X."/>
            <person name="Zhao Y."/>
        </authorList>
    </citation>
    <scope>NUCLEOTIDE SEQUENCE</scope>
</reference>
<keyword evidence="4" id="KW-1185">Reference proteome</keyword>
<dbReference type="AlphaFoldDB" id="A0A811MR54"/>
<comment type="caution">
    <text evidence="3">The sequence shown here is derived from an EMBL/GenBank/DDBJ whole genome shotgun (WGS) entry which is preliminary data.</text>
</comment>
<evidence type="ECO:0000259" key="2">
    <source>
        <dbReference type="PROSITE" id="PS51277"/>
    </source>
</evidence>
<feature type="signal peptide" evidence="1">
    <location>
        <begin position="1"/>
        <end position="17"/>
    </location>
</feature>
<evidence type="ECO:0000313" key="4">
    <source>
        <dbReference type="Proteomes" id="UP000604825"/>
    </source>
</evidence>